<proteinExistence type="predicted"/>
<dbReference type="OrthoDB" id="2432692at2759"/>
<gene>
    <name evidence="1" type="ORF">RFULGI_LOCUS19717</name>
</gene>
<name>A0A9N9KEZ3_9GLOM</name>
<dbReference type="AlphaFoldDB" id="A0A9N9KEZ3"/>
<organism evidence="1 2">
    <name type="scientific">Racocetra fulgida</name>
    <dbReference type="NCBI Taxonomy" id="60492"/>
    <lineage>
        <taxon>Eukaryota</taxon>
        <taxon>Fungi</taxon>
        <taxon>Fungi incertae sedis</taxon>
        <taxon>Mucoromycota</taxon>
        <taxon>Glomeromycotina</taxon>
        <taxon>Glomeromycetes</taxon>
        <taxon>Diversisporales</taxon>
        <taxon>Gigasporaceae</taxon>
        <taxon>Racocetra</taxon>
    </lineage>
</organism>
<dbReference type="Proteomes" id="UP000789396">
    <property type="component" value="Unassembled WGS sequence"/>
</dbReference>
<sequence length="114" mass="13013">EGSLERSDPWGVDIIIPMYIGTLNEEPNEDRISYILIQVKNLTKDVKDRGYPQSATVLLSPSNAEIEKLPHMPFLSLYMQLGSSKEFSEDPSRIIETKRAGSRKRKLEEALNDY</sequence>
<evidence type="ECO:0000313" key="1">
    <source>
        <dbReference type="EMBL" id="CAG8821819.1"/>
    </source>
</evidence>
<evidence type="ECO:0000313" key="2">
    <source>
        <dbReference type="Proteomes" id="UP000789396"/>
    </source>
</evidence>
<feature type="non-terminal residue" evidence="1">
    <location>
        <position position="114"/>
    </location>
</feature>
<dbReference type="EMBL" id="CAJVPZ010101172">
    <property type="protein sequence ID" value="CAG8821819.1"/>
    <property type="molecule type" value="Genomic_DNA"/>
</dbReference>
<comment type="caution">
    <text evidence="1">The sequence shown here is derived from an EMBL/GenBank/DDBJ whole genome shotgun (WGS) entry which is preliminary data.</text>
</comment>
<keyword evidence="2" id="KW-1185">Reference proteome</keyword>
<protein>
    <submittedName>
        <fullName evidence="1">4112_t:CDS:1</fullName>
    </submittedName>
</protein>
<reference evidence="1" key="1">
    <citation type="submission" date="2021-06" db="EMBL/GenBank/DDBJ databases">
        <authorList>
            <person name="Kallberg Y."/>
            <person name="Tangrot J."/>
            <person name="Rosling A."/>
        </authorList>
    </citation>
    <scope>NUCLEOTIDE SEQUENCE</scope>
    <source>
        <strain evidence="1">IN212</strain>
    </source>
</reference>
<accession>A0A9N9KEZ3</accession>
<feature type="non-terminal residue" evidence="1">
    <location>
        <position position="1"/>
    </location>
</feature>